<dbReference type="PANTHER" id="PTHR10102:SF0">
    <property type="entry name" value="DNA-DIRECTED RNA POLYMERASE, MITOCHONDRIAL"/>
    <property type="match status" value="1"/>
</dbReference>
<comment type="caution">
    <text evidence="2">The sequence shown here is derived from an EMBL/GenBank/DDBJ whole genome shotgun (WGS) entry which is preliminary data.</text>
</comment>
<protein>
    <submittedName>
        <fullName evidence="2">(diamondback moth) hypothetical protein</fullName>
    </submittedName>
</protein>
<dbReference type="SUPFAM" id="SSF56672">
    <property type="entry name" value="DNA/RNA polymerases"/>
    <property type="match status" value="1"/>
</dbReference>
<dbReference type="EMBL" id="CAJHNJ030000013">
    <property type="protein sequence ID" value="CAG9112226.1"/>
    <property type="molecule type" value="Genomic_DNA"/>
</dbReference>
<dbReference type="Proteomes" id="UP000653454">
    <property type="component" value="Unassembled WGS sequence"/>
</dbReference>
<feature type="signal peptide" evidence="1">
    <location>
        <begin position="1"/>
        <end position="18"/>
    </location>
</feature>
<name>A0A8S4E936_PLUXY</name>
<feature type="chain" id="PRO_5035769983" evidence="1">
    <location>
        <begin position="19"/>
        <end position="275"/>
    </location>
</feature>
<dbReference type="InterPro" id="IPR043502">
    <property type="entry name" value="DNA/RNA_pol_sf"/>
</dbReference>
<organism evidence="2 3">
    <name type="scientific">Plutella xylostella</name>
    <name type="common">Diamondback moth</name>
    <name type="synonym">Plutella maculipennis</name>
    <dbReference type="NCBI Taxonomy" id="51655"/>
    <lineage>
        <taxon>Eukaryota</taxon>
        <taxon>Metazoa</taxon>
        <taxon>Ecdysozoa</taxon>
        <taxon>Arthropoda</taxon>
        <taxon>Hexapoda</taxon>
        <taxon>Insecta</taxon>
        <taxon>Pterygota</taxon>
        <taxon>Neoptera</taxon>
        <taxon>Endopterygota</taxon>
        <taxon>Lepidoptera</taxon>
        <taxon>Glossata</taxon>
        <taxon>Ditrysia</taxon>
        <taxon>Yponomeutoidea</taxon>
        <taxon>Plutellidae</taxon>
        <taxon>Plutella</taxon>
    </lineage>
</organism>
<evidence type="ECO:0000313" key="2">
    <source>
        <dbReference type="EMBL" id="CAG9112226.1"/>
    </source>
</evidence>
<reference evidence="2" key="1">
    <citation type="submission" date="2020-11" db="EMBL/GenBank/DDBJ databases">
        <authorList>
            <person name="Whiteford S."/>
        </authorList>
    </citation>
    <scope>NUCLEOTIDE SEQUENCE</scope>
</reference>
<dbReference type="Gene3D" id="3.30.70.370">
    <property type="match status" value="1"/>
</dbReference>
<keyword evidence="3" id="KW-1185">Reference proteome</keyword>
<dbReference type="GO" id="GO:0071897">
    <property type="term" value="P:DNA biosynthetic process"/>
    <property type="evidence" value="ECO:0007669"/>
    <property type="project" value="UniProtKB-ARBA"/>
</dbReference>
<dbReference type="GO" id="GO:0006390">
    <property type="term" value="P:mitochondrial transcription"/>
    <property type="evidence" value="ECO:0007669"/>
    <property type="project" value="TreeGrafter"/>
</dbReference>
<dbReference type="InterPro" id="IPR002092">
    <property type="entry name" value="DNA-dir_Rpol_phage-type"/>
</dbReference>
<proteinExistence type="predicted"/>
<dbReference type="GO" id="GO:0001018">
    <property type="term" value="F:mitochondrial promoter sequence-specific DNA binding"/>
    <property type="evidence" value="ECO:0007669"/>
    <property type="project" value="TreeGrafter"/>
</dbReference>
<gene>
    <name evidence="2" type="ORF">PLXY2_LOCUS4797</name>
</gene>
<sequence length="275" mass="30809">MVLGQIWVGSLLPSVAPAAPWAQHNKGAYLVTHTPLISPYQLLLFSQTTTAITKTSTKHPSHRRMPVNVVQHFRRVKSLNQPSANPFCSFGVKEMPVNVVQQWRRVEAAGPMLRPALDSLNQLGEVPWRVDAAVLDLQLQVFRSGGNKKLDIPPPPSALDPTAFPPAESKPAAFRRRLAVSRARAEMYSLWCDALYKLSLANHYRDDIFWLPHNLDFRGRVYACPPHLSQLGADSARALLKFANKRPLGPHGLKWLKLHAINLTGTMKKKTVEER</sequence>
<dbReference type="GO" id="GO:0034245">
    <property type="term" value="C:mitochondrial DNA-directed RNA polymerase complex"/>
    <property type="evidence" value="ECO:0007669"/>
    <property type="project" value="TreeGrafter"/>
</dbReference>
<dbReference type="AlphaFoldDB" id="A0A8S4E936"/>
<dbReference type="GO" id="GO:0003899">
    <property type="term" value="F:DNA-directed RNA polymerase activity"/>
    <property type="evidence" value="ECO:0007669"/>
    <property type="project" value="InterPro"/>
</dbReference>
<accession>A0A8S4E936</accession>
<dbReference type="PANTHER" id="PTHR10102">
    <property type="entry name" value="DNA-DIRECTED RNA POLYMERASE, MITOCHONDRIAL"/>
    <property type="match status" value="1"/>
</dbReference>
<evidence type="ECO:0000313" key="3">
    <source>
        <dbReference type="Proteomes" id="UP000653454"/>
    </source>
</evidence>
<keyword evidence="1" id="KW-0732">Signal</keyword>
<evidence type="ECO:0000256" key="1">
    <source>
        <dbReference type="SAM" id="SignalP"/>
    </source>
</evidence>